<evidence type="ECO:0000313" key="2">
    <source>
        <dbReference type="EMBL" id="CAF5106161.1"/>
    </source>
</evidence>
<proteinExistence type="predicted"/>
<comment type="caution">
    <text evidence="2">The sequence shown here is derived from an EMBL/GenBank/DDBJ whole genome shotgun (WGS) entry which is preliminary data.</text>
</comment>
<dbReference type="AlphaFoldDB" id="A0A8S3F6J7"/>
<dbReference type="Proteomes" id="UP000681720">
    <property type="component" value="Unassembled WGS sequence"/>
</dbReference>
<evidence type="ECO:0000256" key="1">
    <source>
        <dbReference type="SAM" id="MobiDB-lite"/>
    </source>
</evidence>
<reference evidence="2" key="1">
    <citation type="submission" date="2021-02" db="EMBL/GenBank/DDBJ databases">
        <authorList>
            <person name="Nowell W R."/>
        </authorList>
    </citation>
    <scope>NUCLEOTIDE SEQUENCE</scope>
</reference>
<accession>A0A8S3F6J7</accession>
<evidence type="ECO:0000313" key="3">
    <source>
        <dbReference type="Proteomes" id="UP000681720"/>
    </source>
</evidence>
<feature type="non-terminal residue" evidence="2">
    <location>
        <position position="1"/>
    </location>
</feature>
<name>A0A8S3F6J7_9BILA</name>
<organism evidence="2 3">
    <name type="scientific">Rotaria magnacalcarata</name>
    <dbReference type="NCBI Taxonomy" id="392030"/>
    <lineage>
        <taxon>Eukaryota</taxon>
        <taxon>Metazoa</taxon>
        <taxon>Spiralia</taxon>
        <taxon>Gnathifera</taxon>
        <taxon>Rotifera</taxon>
        <taxon>Eurotatoria</taxon>
        <taxon>Bdelloidea</taxon>
        <taxon>Philodinida</taxon>
        <taxon>Philodinidae</taxon>
        <taxon>Rotaria</taxon>
    </lineage>
</organism>
<feature type="region of interest" description="Disordered" evidence="1">
    <location>
        <begin position="1"/>
        <end position="22"/>
    </location>
</feature>
<protein>
    <submittedName>
        <fullName evidence="2">Uncharacterized protein</fullName>
    </submittedName>
</protein>
<sequence length="36" mass="3913">IMMHGQVLPPPPPSTAAPSSSSFYTPNIFDVHNVYL</sequence>
<dbReference type="EMBL" id="CAJOBJ010257890">
    <property type="protein sequence ID" value="CAF5106161.1"/>
    <property type="molecule type" value="Genomic_DNA"/>
</dbReference>
<gene>
    <name evidence="2" type="ORF">GIL414_LOCUS62977</name>
</gene>